<evidence type="ECO:0000313" key="12">
    <source>
        <dbReference type="Proteomes" id="UP000178042"/>
    </source>
</evidence>
<dbReference type="PROSITE" id="PS00599">
    <property type="entry name" value="AA_TRANSFER_CLASS_2"/>
    <property type="match status" value="1"/>
</dbReference>
<dbReference type="GO" id="GO:0000105">
    <property type="term" value="P:L-histidine biosynthetic process"/>
    <property type="evidence" value="ECO:0007669"/>
    <property type="project" value="UniProtKB-UniRule"/>
</dbReference>
<feature type="modified residue" description="N6-(pyridoxal phosphate)lysine" evidence="9">
    <location>
        <position position="208"/>
    </location>
</feature>
<feature type="domain" description="Aminotransferase class I/classII large" evidence="10">
    <location>
        <begin position="46"/>
        <end position="341"/>
    </location>
</feature>
<evidence type="ECO:0000256" key="2">
    <source>
        <dbReference type="ARBA" id="ARBA00007970"/>
    </source>
</evidence>
<dbReference type="NCBIfam" id="TIGR01141">
    <property type="entry name" value="hisC"/>
    <property type="match status" value="1"/>
</dbReference>
<dbReference type="InterPro" id="IPR004839">
    <property type="entry name" value="Aminotransferase_I/II_large"/>
</dbReference>
<evidence type="ECO:0000256" key="9">
    <source>
        <dbReference type="HAMAP-Rule" id="MF_01023"/>
    </source>
</evidence>
<evidence type="ECO:0000259" key="10">
    <source>
        <dbReference type="Pfam" id="PF00155"/>
    </source>
</evidence>
<reference evidence="11 12" key="1">
    <citation type="journal article" date="2016" name="Nat. Commun.">
        <title>Thousands of microbial genomes shed light on interconnected biogeochemical processes in an aquifer system.</title>
        <authorList>
            <person name="Anantharaman K."/>
            <person name="Brown C.T."/>
            <person name="Hug L.A."/>
            <person name="Sharon I."/>
            <person name="Castelle C.J."/>
            <person name="Probst A.J."/>
            <person name="Thomas B.C."/>
            <person name="Singh A."/>
            <person name="Wilkins M.J."/>
            <person name="Karaoz U."/>
            <person name="Brodie E.L."/>
            <person name="Williams K.H."/>
            <person name="Hubbard S.S."/>
            <person name="Banfield J.F."/>
        </authorList>
    </citation>
    <scope>NUCLEOTIDE SEQUENCE [LARGE SCALE GENOMIC DNA]</scope>
</reference>
<dbReference type="InterPro" id="IPR001917">
    <property type="entry name" value="Aminotrans_II_pyridoxalP_BS"/>
</dbReference>
<dbReference type="InterPro" id="IPR015421">
    <property type="entry name" value="PyrdxlP-dep_Trfase_major"/>
</dbReference>
<keyword evidence="7 9" id="KW-0663">Pyridoxal phosphate</keyword>
<dbReference type="Pfam" id="PF00155">
    <property type="entry name" value="Aminotran_1_2"/>
    <property type="match status" value="1"/>
</dbReference>
<dbReference type="InterPro" id="IPR005861">
    <property type="entry name" value="HisP_aminotrans"/>
</dbReference>
<dbReference type="SUPFAM" id="SSF53383">
    <property type="entry name" value="PLP-dependent transferases"/>
    <property type="match status" value="1"/>
</dbReference>
<evidence type="ECO:0000256" key="1">
    <source>
        <dbReference type="ARBA" id="ARBA00001933"/>
    </source>
</evidence>
<comment type="catalytic activity">
    <reaction evidence="9">
        <text>L-histidinol phosphate + 2-oxoglutarate = 3-(imidazol-4-yl)-2-oxopropyl phosphate + L-glutamate</text>
        <dbReference type="Rhea" id="RHEA:23744"/>
        <dbReference type="ChEBI" id="CHEBI:16810"/>
        <dbReference type="ChEBI" id="CHEBI:29985"/>
        <dbReference type="ChEBI" id="CHEBI:57766"/>
        <dbReference type="ChEBI" id="CHEBI:57980"/>
        <dbReference type="EC" id="2.6.1.9"/>
    </reaction>
</comment>
<dbReference type="HAMAP" id="MF_01023">
    <property type="entry name" value="HisC_aminotrans_2"/>
    <property type="match status" value="1"/>
</dbReference>
<dbReference type="EC" id="2.6.1.9" evidence="9"/>
<protein>
    <recommendedName>
        <fullName evidence="9">Histidinol-phosphate aminotransferase</fullName>
        <ecNumber evidence="9">2.6.1.9</ecNumber>
    </recommendedName>
    <alternativeName>
        <fullName evidence="9">Imidazole acetol-phosphate transaminase</fullName>
    </alternativeName>
</protein>
<comment type="subunit">
    <text evidence="3 9">Homodimer.</text>
</comment>
<gene>
    <name evidence="9" type="primary">hisC</name>
    <name evidence="11" type="ORF">A3C86_04405</name>
</gene>
<dbReference type="InterPro" id="IPR015422">
    <property type="entry name" value="PyrdxlP-dep_Trfase_small"/>
</dbReference>
<evidence type="ECO:0000256" key="4">
    <source>
        <dbReference type="ARBA" id="ARBA00022576"/>
    </source>
</evidence>
<dbReference type="InterPro" id="IPR015424">
    <property type="entry name" value="PyrdxlP-dep_Trfase"/>
</dbReference>
<proteinExistence type="inferred from homology"/>
<organism evidence="11 12">
    <name type="scientific">Candidatus Kaiserbacteria bacterium RIFCSPHIGHO2_02_FULL_49_16</name>
    <dbReference type="NCBI Taxonomy" id="1798490"/>
    <lineage>
        <taxon>Bacteria</taxon>
        <taxon>Candidatus Kaiseribacteriota</taxon>
    </lineage>
</organism>
<keyword evidence="8 9" id="KW-0368">Histidine biosynthesis</keyword>
<dbReference type="PANTHER" id="PTHR42885:SF2">
    <property type="entry name" value="HISTIDINOL-PHOSPHATE AMINOTRANSFERASE"/>
    <property type="match status" value="1"/>
</dbReference>
<comment type="pathway">
    <text evidence="9">Amino-acid biosynthesis; L-histidine biosynthesis; L-histidine from 5-phospho-alpha-D-ribose 1-diphosphate: step 7/9.</text>
</comment>
<keyword evidence="5 9" id="KW-0028">Amino-acid biosynthesis</keyword>
<evidence type="ECO:0000256" key="7">
    <source>
        <dbReference type="ARBA" id="ARBA00022898"/>
    </source>
</evidence>
<evidence type="ECO:0000256" key="5">
    <source>
        <dbReference type="ARBA" id="ARBA00022605"/>
    </source>
</evidence>
<dbReference type="AlphaFoldDB" id="A0A1F6D9S1"/>
<evidence type="ECO:0000256" key="3">
    <source>
        <dbReference type="ARBA" id="ARBA00011738"/>
    </source>
</evidence>
<comment type="cofactor">
    <cofactor evidence="1 9">
        <name>pyridoxal 5'-phosphate</name>
        <dbReference type="ChEBI" id="CHEBI:597326"/>
    </cofactor>
</comment>
<dbReference type="PANTHER" id="PTHR42885">
    <property type="entry name" value="HISTIDINOL-PHOSPHATE AMINOTRANSFERASE-RELATED"/>
    <property type="match status" value="1"/>
</dbReference>
<sequence length="346" mass="38932">MIDSLVRKNIRDLKPYSSARSLYQKGVFFDANENALGSAVKLQGYPELNRYPDPYSGELRKALGEFLGVSEKNVFAGNGSDEIIDLLIRVFVEPSEEIIVLEPTYGMYKVAGDTAGIKVKVCPLNSEFQIDLPSLWNILSPATKIIFCCSPNNPTSNLLRREDIEKMCKRFRGIVVVDEAYIEFASQPSIGNMATGLENLVVLRTFSKAWGLAGIRVGYAIADEKVLNYLDKIKEPYNINKISSTLAIKALREKDTMLGFRKVILEERERMSKRLREMGFTVFPSEANFLLVKYPTSSKIAKKLAEESGLIIREFGNKKLLENCVRITIATPEQNKLLLNSLEKLI</sequence>
<comment type="similarity">
    <text evidence="2 9">Belongs to the class-II pyridoxal-phosphate-dependent aminotransferase family. Histidinol-phosphate aminotransferase subfamily.</text>
</comment>
<evidence type="ECO:0000256" key="6">
    <source>
        <dbReference type="ARBA" id="ARBA00022679"/>
    </source>
</evidence>
<dbReference type="GO" id="GO:0004400">
    <property type="term" value="F:histidinol-phosphate transaminase activity"/>
    <property type="evidence" value="ECO:0007669"/>
    <property type="project" value="UniProtKB-UniRule"/>
</dbReference>
<dbReference type="EMBL" id="MFLD01000045">
    <property type="protein sequence ID" value="OGG58101.1"/>
    <property type="molecule type" value="Genomic_DNA"/>
</dbReference>
<dbReference type="GO" id="GO:0030170">
    <property type="term" value="F:pyridoxal phosphate binding"/>
    <property type="evidence" value="ECO:0007669"/>
    <property type="project" value="InterPro"/>
</dbReference>
<name>A0A1F6D9S1_9BACT</name>
<dbReference type="UniPathway" id="UPA00031">
    <property type="reaction ID" value="UER00012"/>
</dbReference>
<accession>A0A1F6D9S1</accession>
<dbReference type="Gene3D" id="3.90.1150.10">
    <property type="entry name" value="Aspartate Aminotransferase, domain 1"/>
    <property type="match status" value="1"/>
</dbReference>
<keyword evidence="4 9" id="KW-0032">Aminotransferase</keyword>
<dbReference type="Gene3D" id="3.40.640.10">
    <property type="entry name" value="Type I PLP-dependent aspartate aminotransferase-like (Major domain)"/>
    <property type="match status" value="1"/>
</dbReference>
<keyword evidence="6 9" id="KW-0808">Transferase</keyword>
<comment type="caution">
    <text evidence="11">The sequence shown here is derived from an EMBL/GenBank/DDBJ whole genome shotgun (WGS) entry which is preliminary data.</text>
</comment>
<dbReference type="CDD" id="cd00609">
    <property type="entry name" value="AAT_like"/>
    <property type="match status" value="1"/>
</dbReference>
<evidence type="ECO:0000313" key="11">
    <source>
        <dbReference type="EMBL" id="OGG58101.1"/>
    </source>
</evidence>
<dbReference type="Proteomes" id="UP000178042">
    <property type="component" value="Unassembled WGS sequence"/>
</dbReference>
<evidence type="ECO:0000256" key="8">
    <source>
        <dbReference type="ARBA" id="ARBA00023102"/>
    </source>
</evidence>